<dbReference type="InterPro" id="IPR021295">
    <property type="entry name" value="DUF2867"/>
</dbReference>
<protein>
    <recommendedName>
        <fullName evidence="4">DUF2867 domain-containing protein</fullName>
    </recommendedName>
</protein>
<dbReference type="Pfam" id="PF11066">
    <property type="entry name" value="DUF2867"/>
    <property type="match status" value="1"/>
</dbReference>
<gene>
    <name evidence="2" type="ORF">NA2_18805</name>
</gene>
<reference evidence="2 3" key="1">
    <citation type="journal article" date="2012" name="J. Bacteriol.">
        <title>Genome Sequence of Nitratireductor pacificus Type Strain pht-3B.</title>
        <authorList>
            <person name="Lai Q."/>
            <person name="Li G."/>
            <person name="Shao Z."/>
        </authorList>
    </citation>
    <scope>NUCLEOTIDE SEQUENCE [LARGE SCALE GENOMIC DNA]</scope>
    <source>
        <strain evidence="3">pht-3B</strain>
    </source>
</reference>
<organism evidence="2 3">
    <name type="scientific">Nitratireductor pacificus pht-3B</name>
    <dbReference type="NCBI Taxonomy" id="391937"/>
    <lineage>
        <taxon>Bacteria</taxon>
        <taxon>Pseudomonadati</taxon>
        <taxon>Pseudomonadota</taxon>
        <taxon>Alphaproteobacteria</taxon>
        <taxon>Hyphomicrobiales</taxon>
        <taxon>Phyllobacteriaceae</taxon>
        <taxon>Nitratireductor</taxon>
    </lineage>
</organism>
<dbReference type="OrthoDB" id="7058586at2"/>
<evidence type="ECO:0000313" key="3">
    <source>
        <dbReference type="Proteomes" id="UP000006786"/>
    </source>
</evidence>
<dbReference type="AlphaFoldDB" id="K2MZA6"/>
<evidence type="ECO:0000313" key="2">
    <source>
        <dbReference type="EMBL" id="EKF17338.1"/>
    </source>
</evidence>
<dbReference type="eggNOG" id="ENOG5032YG3">
    <property type="taxonomic scope" value="Bacteria"/>
</dbReference>
<dbReference type="Proteomes" id="UP000006786">
    <property type="component" value="Unassembled WGS sequence"/>
</dbReference>
<evidence type="ECO:0008006" key="4">
    <source>
        <dbReference type="Google" id="ProtNLM"/>
    </source>
</evidence>
<keyword evidence="3" id="KW-1185">Reference proteome</keyword>
<accession>K2MZA6</accession>
<proteinExistence type="predicted"/>
<name>K2MZA6_9HYPH</name>
<comment type="caution">
    <text evidence="2">The sequence shown here is derived from an EMBL/GenBank/DDBJ whole genome shotgun (WGS) entry which is preliminary data.</text>
</comment>
<feature type="region of interest" description="Disordered" evidence="1">
    <location>
        <begin position="159"/>
        <end position="180"/>
    </location>
</feature>
<evidence type="ECO:0000256" key="1">
    <source>
        <dbReference type="SAM" id="MobiDB-lite"/>
    </source>
</evidence>
<sequence length="180" mass="19872">MPSVDPARAEIARVLPGAQFADRFSLVLPEETIGAEEAARRMFSFTPRWISGLMTLRDRLVAPFGLKTRPRMQGEGGPAPEGNWFPILERSPERMVLGSDDRHLDFRLILETEPAMPHGTRISSATVVRTHNFLGRAYLTAVLPFHKVIVPAMLRQAMRRGPVSPASRRSDTGAGSASMP</sequence>
<dbReference type="RefSeq" id="WP_008598794.1">
    <property type="nucleotide sequence ID" value="NZ_AMRM01000026.1"/>
</dbReference>
<dbReference type="STRING" id="391937.NA2_18805"/>
<dbReference type="EMBL" id="AMRM01000026">
    <property type="protein sequence ID" value="EKF17338.1"/>
    <property type="molecule type" value="Genomic_DNA"/>
</dbReference>
<dbReference type="PATRIC" id="fig|391937.3.peg.3865"/>